<feature type="compositionally biased region" description="Basic residues" evidence="1">
    <location>
        <begin position="50"/>
        <end position="59"/>
    </location>
</feature>
<protein>
    <submittedName>
        <fullName evidence="2">Uncharacterized protein</fullName>
    </submittedName>
</protein>
<evidence type="ECO:0000313" key="3">
    <source>
        <dbReference type="Proteomes" id="UP000652761"/>
    </source>
</evidence>
<dbReference type="Proteomes" id="UP000652761">
    <property type="component" value="Unassembled WGS sequence"/>
</dbReference>
<sequence>MSPNDWNVPYSKKTAGMSEKARKRSAMSQKARKTAGMSKKTTTPKTPGVHARKRTHVHSPHSLGLSDPGALSSVQRVLGKEVSGSLRWSVLCARAILHLVHAETLQVQTPCCEH</sequence>
<evidence type="ECO:0000313" key="2">
    <source>
        <dbReference type="EMBL" id="MQM21174.1"/>
    </source>
</evidence>
<feature type="compositionally biased region" description="Basic residues" evidence="1">
    <location>
        <begin position="21"/>
        <end position="33"/>
    </location>
</feature>
<reference evidence="2" key="1">
    <citation type="submission" date="2017-07" db="EMBL/GenBank/DDBJ databases">
        <title>Taro Niue Genome Assembly and Annotation.</title>
        <authorList>
            <person name="Atibalentja N."/>
            <person name="Keating K."/>
            <person name="Fields C.J."/>
        </authorList>
    </citation>
    <scope>NUCLEOTIDE SEQUENCE</scope>
    <source>
        <strain evidence="2">Niue_2</strain>
        <tissue evidence="2">Leaf</tissue>
    </source>
</reference>
<accession>A0A843XN37</accession>
<feature type="region of interest" description="Disordered" evidence="1">
    <location>
        <begin position="1"/>
        <end position="70"/>
    </location>
</feature>
<keyword evidence="3" id="KW-1185">Reference proteome</keyword>
<evidence type="ECO:0000256" key="1">
    <source>
        <dbReference type="SAM" id="MobiDB-lite"/>
    </source>
</evidence>
<gene>
    <name evidence="2" type="ORF">Taro_054208</name>
</gene>
<organism evidence="2 3">
    <name type="scientific">Colocasia esculenta</name>
    <name type="common">Wild taro</name>
    <name type="synonym">Arum esculentum</name>
    <dbReference type="NCBI Taxonomy" id="4460"/>
    <lineage>
        <taxon>Eukaryota</taxon>
        <taxon>Viridiplantae</taxon>
        <taxon>Streptophyta</taxon>
        <taxon>Embryophyta</taxon>
        <taxon>Tracheophyta</taxon>
        <taxon>Spermatophyta</taxon>
        <taxon>Magnoliopsida</taxon>
        <taxon>Liliopsida</taxon>
        <taxon>Araceae</taxon>
        <taxon>Aroideae</taxon>
        <taxon>Colocasieae</taxon>
        <taxon>Colocasia</taxon>
    </lineage>
</organism>
<dbReference type="AlphaFoldDB" id="A0A843XN37"/>
<name>A0A843XN37_COLES</name>
<proteinExistence type="predicted"/>
<dbReference type="EMBL" id="NMUH01010685">
    <property type="protein sequence ID" value="MQM21174.1"/>
    <property type="molecule type" value="Genomic_DNA"/>
</dbReference>
<comment type="caution">
    <text evidence="2">The sequence shown here is derived from an EMBL/GenBank/DDBJ whole genome shotgun (WGS) entry which is preliminary data.</text>
</comment>